<gene>
    <name evidence="2" type="ORF">MM415B01611_0012</name>
</gene>
<protein>
    <submittedName>
        <fullName evidence="2">Uncharacterized protein</fullName>
    </submittedName>
</protein>
<name>A0A6M3IJA8_9ZZZZ</name>
<evidence type="ECO:0000256" key="1">
    <source>
        <dbReference type="SAM" id="MobiDB-lite"/>
    </source>
</evidence>
<dbReference type="AlphaFoldDB" id="A0A6M3IJA8"/>
<sequence>MPDAPAKRGGRTTMELSRQTLEALPLEDLQEIATKTYGKTCGDKNRKRIIERLIKTAEGQDDVASAEVEDTWARVAQIAPPQIETPKKERKAKKASEPKQPKEPKVQATIDELQAKYLEVVGRSTGSMNRNYLRWKISQAVAGKVPTGPRTRKAPGDYQVLPVRVPKAAVEELDDAWKAMGRNSRQQFIIDALIDFCEKLGAPAAVAALRGE</sequence>
<dbReference type="EMBL" id="MT141285">
    <property type="protein sequence ID" value="QJA57649.1"/>
    <property type="molecule type" value="Genomic_DNA"/>
</dbReference>
<organism evidence="2">
    <name type="scientific">viral metagenome</name>
    <dbReference type="NCBI Taxonomy" id="1070528"/>
    <lineage>
        <taxon>unclassified sequences</taxon>
        <taxon>metagenomes</taxon>
        <taxon>organismal metagenomes</taxon>
    </lineage>
</organism>
<feature type="compositionally biased region" description="Basic and acidic residues" evidence="1">
    <location>
        <begin position="94"/>
        <end position="105"/>
    </location>
</feature>
<proteinExistence type="predicted"/>
<accession>A0A6M3IJA8</accession>
<evidence type="ECO:0000313" key="2">
    <source>
        <dbReference type="EMBL" id="QJA57649.1"/>
    </source>
</evidence>
<reference evidence="2" key="1">
    <citation type="submission" date="2020-03" db="EMBL/GenBank/DDBJ databases">
        <title>The deep terrestrial virosphere.</title>
        <authorList>
            <person name="Holmfeldt K."/>
            <person name="Nilsson E."/>
            <person name="Simone D."/>
            <person name="Lopez-Fernandez M."/>
            <person name="Wu X."/>
            <person name="de Brujin I."/>
            <person name="Lundin D."/>
            <person name="Andersson A."/>
            <person name="Bertilsson S."/>
            <person name="Dopson M."/>
        </authorList>
    </citation>
    <scope>NUCLEOTIDE SEQUENCE</scope>
    <source>
        <strain evidence="2">MM415B01611</strain>
    </source>
</reference>
<feature type="region of interest" description="Disordered" evidence="1">
    <location>
        <begin position="79"/>
        <end position="106"/>
    </location>
</feature>